<comment type="caution">
    <text evidence="2">The sequence shown here is derived from an EMBL/GenBank/DDBJ whole genome shotgun (WGS) entry which is preliminary data.</text>
</comment>
<protein>
    <submittedName>
        <fullName evidence="2">Uncharacterized protein</fullName>
    </submittedName>
</protein>
<dbReference type="Proteomes" id="UP000187609">
    <property type="component" value="Unassembled WGS sequence"/>
</dbReference>
<evidence type="ECO:0000313" key="3">
    <source>
        <dbReference type="Proteomes" id="UP000187609"/>
    </source>
</evidence>
<proteinExistence type="predicted"/>
<organism evidence="2 3">
    <name type="scientific">Nicotiana attenuata</name>
    <name type="common">Coyote tobacco</name>
    <dbReference type="NCBI Taxonomy" id="49451"/>
    <lineage>
        <taxon>Eukaryota</taxon>
        <taxon>Viridiplantae</taxon>
        <taxon>Streptophyta</taxon>
        <taxon>Embryophyta</taxon>
        <taxon>Tracheophyta</taxon>
        <taxon>Spermatophyta</taxon>
        <taxon>Magnoliopsida</taxon>
        <taxon>eudicotyledons</taxon>
        <taxon>Gunneridae</taxon>
        <taxon>Pentapetalae</taxon>
        <taxon>asterids</taxon>
        <taxon>lamiids</taxon>
        <taxon>Solanales</taxon>
        <taxon>Solanaceae</taxon>
        <taxon>Nicotianoideae</taxon>
        <taxon>Nicotianeae</taxon>
        <taxon>Nicotiana</taxon>
    </lineage>
</organism>
<feature type="region of interest" description="Disordered" evidence="1">
    <location>
        <begin position="106"/>
        <end position="168"/>
    </location>
</feature>
<dbReference type="Gramene" id="OIT08517">
    <property type="protein sequence ID" value="OIT08517"/>
    <property type="gene ID" value="A4A49_09627"/>
</dbReference>
<name>A0A1J6ITI2_NICAT</name>
<evidence type="ECO:0000256" key="1">
    <source>
        <dbReference type="SAM" id="MobiDB-lite"/>
    </source>
</evidence>
<dbReference type="EMBL" id="MJEQ01037183">
    <property type="protein sequence ID" value="OIT08517.1"/>
    <property type="molecule type" value="Genomic_DNA"/>
</dbReference>
<keyword evidence="3" id="KW-1185">Reference proteome</keyword>
<accession>A0A1J6ITI2</accession>
<gene>
    <name evidence="2" type="ORF">A4A49_09627</name>
</gene>
<feature type="compositionally biased region" description="Basic and acidic residues" evidence="1">
    <location>
        <begin position="114"/>
        <end position="123"/>
    </location>
</feature>
<reference evidence="2" key="1">
    <citation type="submission" date="2016-11" db="EMBL/GenBank/DDBJ databases">
        <title>The genome of Nicotiana attenuata.</title>
        <authorList>
            <person name="Xu S."/>
            <person name="Brockmoeller T."/>
            <person name="Gaquerel E."/>
            <person name="Navarro A."/>
            <person name="Kuhl H."/>
            <person name="Gase K."/>
            <person name="Ling Z."/>
            <person name="Zhou W."/>
            <person name="Kreitzer C."/>
            <person name="Stanke M."/>
            <person name="Tang H."/>
            <person name="Lyons E."/>
            <person name="Pandey P."/>
            <person name="Pandey S.P."/>
            <person name="Timmermann B."/>
            <person name="Baldwin I.T."/>
        </authorList>
    </citation>
    <scope>NUCLEOTIDE SEQUENCE [LARGE SCALE GENOMIC DNA]</scope>
    <source>
        <strain evidence="2">UT</strain>
    </source>
</reference>
<dbReference type="AlphaFoldDB" id="A0A1J6ITI2"/>
<sequence length="168" mass="17636">MSDDQQKILVKSKLPRDIPAATALATIYKGQGVGGVKVLDSATDAGVKAKETAGQSQQITDDQAKDRVQVRKEKKAGQLFVNSGRIGAVPAQSAAQSTKPNELLEQVTNSSSKEGLDVNREEGWSSVTHKKNASAGILSQNRSAGDKHFCSTNSGGGGSAKKTTKRRG</sequence>
<evidence type="ECO:0000313" key="2">
    <source>
        <dbReference type="EMBL" id="OIT08517.1"/>
    </source>
</evidence>